<dbReference type="CTD" id="185080"/>
<dbReference type="OrthoDB" id="5838555at2759"/>
<dbReference type="PhylomeDB" id="O17852"/>
<dbReference type="KEGG" id="cel:CELE_F28G4.2"/>
<dbReference type="WormBase" id="F28G4.2">
    <property type="protein sequence ID" value="CE15920"/>
    <property type="gene ID" value="WBGene00009227"/>
</dbReference>
<sequence>MDCYCKFLIPILNICLIVLLVTQLQEVLKNDRLFRQRSYLKALNYLANQIPFEVIHDDTDFNEFANVLKAMPEAPFVIMYDSSNVDVVLNHICNIQFIPNTLSRLVALAFDREAQMALKEKHPNIVNGLVDLKKFSTVPENHGYVTYSLALHTHAKICASLALRGIDFWSMHPDTIWTQNFTQLNVEQMYPDANLIFDTIGNDTPYYMRMKNWICGATFFVRGNPTTYQFFRQTESFMLSFQSPDSTVMAYLCGHSRYKCSFLPHTIASNYNYFEGPRENVPALVQLDAGKLEGESKMDLLKRVNFIFQFENGTCNPEAFQNAREIVKNAFADTPRRDTRFEPDTMKQKYLLKHIFNIDPLDKKMFLTSHYTLI</sequence>
<reference evidence="3 4" key="1">
    <citation type="journal article" date="1998" name="Science">
        <title>Genome sequence of the nematode C. elegans: a platform for investigating biology.</title>
        <authorList>
            <consortium name="The C. elegans sequencing consortium"/>
            <person name="Sulson J.E."/>
            <person name="Waterston R."/>
        </authorList>
    </citation>
    <scope>NUCLEOTIDE SEQUENCE [LARGE SCALE GENOMIC DNA]</scope>
    <source>
        <strain evidence="3 4">Bristol N2</strain>
    </source>
</reference>
<dbReference type="PANTHER" id="PTHR31967:SF11">
    <property type="entry name" value="NUCLEOTIDE-DIPHOSPHO-SUGAR TRANSFERASE DOMAIN-CONTAINING PROTEIN"/>
    <property type="match status" value="1"/>
</dbReference>
<dbReference type="GeneID" id="185080"/>
<feature type="domain" description="Nucleotide-diphospho-sugar transferase" evidence="2">
    <location>
        <begin position="101"/>
        <end position="301"/>
    </location>
</feature>
<evidence type="ECO:0000313" key="5">
    <source>
        <dbReference type="WormBase" id="F28G4.2"/>
    </source>
</evidence>
<dbReference type="HOGENOM" id="CLU_055011_0_0_1"/>
<dbReference type="AGR" id="WB:WBGene00009227"/>
<evidence type="ECO:0000313" key="3">
    <source>
        <dbReference type="EMBL" id="CAB07605.1"/>
    </source>
</evidence>
<dbReference type="InParanoid" id="O17852"/>
<keyword evidence="3" id="KW-0808">Transferase</keyword>
<name>O17852_CAEEL</name>
<dbReference type="EMBL" id="BX284605">
    <property type="protein sequence ID" value="CAB07605.1"/>
    <property type="molecule type" value="Genomic_DNA"/>
</dbReference>
<dbReference type="eggNOG" id="KOG4297">
    <property type="taxonomic scope" value="Eukaryota"/>
</dbReference>
<evidence type="ECO:0000256" key="1">
    <source>
        <dbReference type="SAM" id="Phobius"/>
    </source>
</evidence>
<organism evidence="3 4">
    <name type="scientific">Caenorhabditis elegans</name>
    <dbReference type="NCBI Taxonomy" id="6239"/>
    <lineage>
        <taxon>Eukaryota</taxon>
        <taxon>Metazoa</taxon>
        <taxon>Ecdysozoa</taxon>
        <taxon>Nematoda</taxon>
        <taxon>Chromadorea</taxon>
        <taxon>Rhabditida</taxon>
        <taxon>Rhabditina</taxon>
        <taxon>Rhabditomorpha</taxon>
        <taxon>Rhabditoidea</taxon>
        <taxon>Rhabditidae</taxon>
        <taxon>Peloderinae</taxon>
        <taxon>Caenorhabditis</taxon>
    </lineage>
</organism>
<keyword evidence="1" id="KW-0812">Transmembrane</keyword>
<dbReference type="InterPro" id="IPR005069">
    <property type="entry name" value="Nucl-diP-sugar_transferase"/>
</dbReference>
<proteinExistence type="predicted"/>
<protein>
    <submittedName>
        <fullName evidence="3">Nucleotide-diphospho-sugar transferase domain-containing protein</fullName>
    </submittedName>
</protein>
<evidence type="ECO:0000259" key="2">
    <source>
        <dbReference type="Pfam" id="PF03407"/>
    </source>
</evidence>
<evidence type="ECO:0000313" key="4">
    <source>
        <dbReference type="Proteomes" id="UP000001940"/>
    </source>
</evidence>
<dbReference type="Bgee" id="WBGene00009227">
    <property type="expression patterns" value="Expressed in embryo and 1 other cell type or tissue"/>
</dbReference>
<dbReference type="AlphaFoldDB" id="O17852"/>
<dbReference type="Proteomes" id="UP000001940">
    <property type="component" value="Chromosome V"/>
</dbReference>
<accession>O17852</accession>
<dbReference type="GO" id="GO:0016740">
    <property type="term" value="F:transferase activity"/>
    <property type="evidence" value="ECO:0007669"/>
    <property type="project" value="UniProtKB-KW"/>
</dbReference>
<dbReference type="UCSC" id="F28G4.2">
    <property type="organism name" value="c. elegans"/>
</dbReference>
<dbReference type="PIR" id="T21513">
    <property type="entry name" value="T21513"/>
</dbReference>
<dbReference type="Pfam" id="PF03407">
    <property type="entry name" value="Nucleotid_trans"/>
    <property type="match status" value="1"/>
</dbReference>
<dbReference type="PaxDb" id="6239-F28G4.2"/>
<dbReference type="RefSeq" id="NP_507110.1">
    <property type="nucleotide sequence ID" value="NM_074709.1"/>
</dbReference>
<feature type="transmembrane region" description="Helical" evidence="1">
    <location>
        <begin position="7"/>
        <end position="24"/>
    </location>
</feature>
<dbReference type="PANTHER" id="PTHR31967">
    <property type="entry name" value="GROUNDHOG (HEDGEHOG-LIKE FAMILY)-RELATED"/>
    <property type="match status" value="1"/>
</dbReference>
<keyword evidence="1" id="KW-1133">Transmembrane helix</keyword>
<keyword evidence="4" id="KW-1185">Reference proteome</keyword>
<keyword evidence="1" id="KW-0472">Membrane</keyword>
<gene>
    <name evidence="3" type="ORF">CELE_F28G4.2</name>
    <name evidence="3 5" type="ORF">F28G4.2</name>
</gene>